<accession>A0A411ECA0</accession>
<dbReference type="NCBIfam" id="TIGR00791">
    <property type="entry name" value="gntP"/>
    <property type="match status" value="1"/>
</dbReference>
<feature type="transmembrane region" description="Helical" evidence="1">
    <location>
        <begin position="229"/>
        <end position="248"/>
    </location>
</feature>
<dbReference type="Proteomes" id="UP000290889">
    <property type="component" value="Chromosome"/>
</dbReference>
<feature type="transmembrane region" description="Helical" evidence="1">
    <location>
        <begin position="61"/>
        <end position="79"/>
    </location>
</feature>
<keyword evidence="3" id="KW-1185">Reference proteome</keyword>
<feature type="transmembrane region" description="Helical" evidence="1">
    <location>
        <begin position="301"/>
        <end position="324"/>
    </location>
</feature>
<feature type="transmembrane region" description="Helical" evidence="1">
    <location>
        <begin position="134"/>
        <end position="153"/>
    </location>
</feature>
<proteinExistence type="predicted"/>
<dbReference type="RefSeq" id="WP_129606378.1">
    <property type="nucleotide sequence ID" value="NZ_CP035544.1"/>
</dbReference>
<sequence length="444" mass="45933">MEILYLIIAVLCIVLLTTRLKVHPFLALLIISIAYGFFAGMPLSEITVAINEGFGGTLGKIGLIIVLGVIIGAFLENTGGAQTIAMKVLSLIGKKRIPLAMGVIGYIVSIPVFADSGFMLLHPLNKGLSKKAKISLAGAAIALGLGLMASHTMVPPTPGPIAAAGILEANLGLVIAFGIPVSLVALTAGIIFASKYASRTYIDPDDGDESGIEENRNSEEAPGIMKSSLPILVPIVLIVLKSVLVVQVEGELSLAFQIISFVGEPVIALLIGVFLCLFLPKKLNKDMLSSAGWVGKAIKDGASILLITGAGGIFGTVLQMSGIAELLGNALQDLNIGIFLPFILAAALKTAQGSSTVALVTTASIIAPMMPSLGYETEIQKALVVVAIGSGSAMVSHANDSFFWVVTQMSGMNVKTGYRLFGLGTAVLGITGAVSVFIASLLFS</sequence>
<feature type="transmembrane region" description="Helical" evidence="1">
    <location>
        <begin position="254"/>
        <end position="280"/>
    </location>
</feature>
<keyword evidence="1" id="KW-0472">Membrane</keyword>
<dbReference type="PANTHER" id="PTHR30354:SF11">
    <property type="entry name" value="PERMEASE"/>
    <property type="match status" value="1"/>
</dbReference>
<evidence type="ECO:0000313" key="3">
    <source>
        <dbReference type="Proteomes" id="UP000290889"/>
    </source>
</evidence>
<dbReference type="GO" id="GO:0015128">
    <property type="term" value="F:gluconate transmembrane transporter activity"/>
    <property type="evidence" value="ECO:0007669"/>
    <property type="project" value="InterPro"/>
</dbReference>
<dbReference type="KEGG" id="mur:EQY75_12565"/>
<dbReference type="Pfam" id="PF02447">
    <property type="entry name" value="GntP_permease"/>
    <property type="match status" value="1"/>
</dbReference>
<gene>
    <name evidence="2" type="ORF">EQY75_12565</name>
</gene>
<dbReference type="EMBL" id="CP035544">
    <property type="protein sequence ID" value="QBA65289.1"/>
    <property type="molecule type" value="Genomic_DNA"/>
</dbReference>
<evidence type="ECO:0000313" key="2">
    <source>
        <dbReference type="EMBL" id="QBA65289.1"/>
    </source>
</evidence>
<name>A0A411ECA0_9FLAO</name>
<protein>
    <submittedName>
        <fullName evidence="2">GntP family permease</fullName>
    </submittedName>
</protein>
<feature type="transmembrane region" description="Helical" evidence="1">
    <location>
        <begin position="29"/>
        <end position="49"/>
    </location>
</feature>
<keyword evidence="1" id="KW-1133">Transmembrane helix</keyword>
<dbReference type="OrthoDB" id="9787129at2"/>
<dbReference type="AlphaFoldDB" id="A0A411ECA0"/>
<dbReference type="PIRSF" id="PIRSF002746">
    <property type="entry name" value="Gluconate_transporter"/>
    <property type="match status" value="1"/>
</dbReference>
<keyword evidence="1" id="KW-0812">Transmembrane</keyword>
<dbReference type="GO" id="GO:0005886">
    <property type="term" value="C:plasma membrane"/>
    <property type="evidence" value="ECO:0007669"/>
    <property type="project" value="TreeGrafter"/>
</dbReference>
<reference evidence="2 3" key="1">
    <citation type="submission" date="2019-01" db="EMBL/GenBank/DDBJ databases">
        <title>Muriicola soli sp. nov., isolated from soil.</title>
        <authorList>
            <person name="Kang H.J."/>
            <person name="Kim S.B."/>
        </authorList>
    </citation>
    <scope>NUCLEOTIDE SEQUENCE [LARGE SCALE GENOMIC DNA]</scope>
    <source>
        <strain evidence="2 3">MMS17-SY002</strain>
    </source>
</reference>
<organism evidence="2 3">
    <name type="scientific">Muriicola soli</name>
    <dbReference type="NCBI Taxonomy" id="2507538"/>
    <lineage>
        <taxon>Bacteria</taxon>
        <taxon>Pseudomonadati</taxon>
        <taxon>Bacteroidota</taxon>
        <taxon>Flavobacteriia</taxon>
        <taxon>Flavobacteriales</taxon>
        <taxon>Flavobacteriaceae</taxon>
        <taxon>Muriicola</taxon>
    </lineage>
</organism>
<evidence type="ECO:0000256" key="1">
    <source>
        <dbReference type="SAM" id="Phobius"/>
    </source>
</evidence>
<dbReference type="PANTHER" id="PTHR30354">
    <property type="entry name" value="GNT FAMILY GLUCONATE TRANSPORTER"/>
    <property type="match status" value="1"/>
</dbReference>
<feature type="transmembrane region" description="Helical" evidence="1">
    <location>
        <begin position="173"/>
        <end position="193"/>
    </location>
</feature>
<feature type="transmembrane region" description="Helical" evidence="1">
    <location>
        <begin position="336"/>
        <end position="367"/>
    </location>
</feature>
<feature type="transmembrane region" description="Helical" evidence="1">
    <location>
        <begin position="418"/>
        <end position="443"/>
    </location>
</feature>
<feature type="transmembrane region" description="Helical" evidence="1">
    <location>
        <begin position="99"/>
        <end position="122"/>
    </location>
</feature>
<dbReference type="InterPro" id="IPR003474">
    <property type="entry name" value="Glcn_transporter"/>
</dbReference>